<reference evidence="4 5" key="1">
    <citation type="submission" date="2018-08" db="EMBL/GenBank/DDBJ databases">
        <title>Genome sequence of Marinobacter flavimaris KCTC 12185.</title>
        <authorList>
            <person name="Chun J."/>
            <person name="Kim B.-Y."/>
            <person name="Choi S.-B."/>
            <person name="Kwak M.-J."/>
        </authorList>
    </citation>
    <scope>NUCLEOTIDE SEQUENCE [LARGE SCALE GENOMIC DNA]</scope>
    <source>
        <strain evidence="4 5">KCTC 12185</strain>
    </source>
</reference>
<evidence type="ECO:0000313" key="4">
    <source>
        <dbReference type="EMBL" id="RDU41335.1"/>
    </source>
</evidence>
<dbReference type="Pfam" id="PF17775">
    <property type="entry name" value="YchJ_M-like"/>
    <property type="match status" value="1"/>
</dbReference>
<dbReference type="Pfam" id="PF02810">
    <property type="entry name" value="SEC-C"/>
    <property type="match status" value="2"/>
</dbReference>
<dbReference type="InterPro" id="IPR004027">
    <property type="entry name" value="SEC_C_motif"/>
</dbReference>
<dbReference type="PANTHER" id="PTHR33747">
    <property type="entry name" value="UPF0225 PROTEIN SCO1677"/>
    <property type="match status" value="1"/>
</dbReference>
<dbReference type="InterPro" id="IPR023006">
    <property type="entry name" value="YchJ-like"/>
</dbReference>
<dbReference type="EMBL" id="QRDH01000003">
    <property type="protein sequence ID" value="RDU41335.1"/>
    <property type="molecule type" value="Genomic_DNA"/>
</dbReference>
<dbReference type="Proteomes" id="UP000256431">
    <property type="component" value="Unassembled WGS sequence"/>
</dbReference>
<comment type="similarity">
    <text evidence="1 2">Belongs to the UPF0225 family.</text>
</comment>
<evidence type="ECO:0000313" key="5">
    <source>
        <dbReference type="Proteomes" id="UP000256431"/>
    </source>
</evidence>
<dbReference type="RefSeq" id="WP_104270493.1">
    <property type="nucleotide sequence ID" value="NZ_PSSW01000003.1"/>
</dbReference>
<feature type="domain" description="YchJ-like middle NTF2-like" evidence="3">
    <location>
        <begin position="33"/>
        <end position="124"/>
    </location>
</feature>
<evidence type="ECO:0000256" key="2">
    <source>
        <dbReference type="HAMAP-Rule" id="MF_00612"/>
    </source>
</evidence>
<dbReference type="SUPFAM" id="SSF54427">
    <property type="entry name" value="NTF2-like"/>
    <property type="match status" value="1"/>
</dbReference>
<dbReference type="HAMAP" id="MF_00612">
    <property type="entry name" value="UPF0225"/>
    <property type="match status" value="1"/>
</dbReference>
<dbReference type="PANTHER" id="PTHR33747:SF1">
    <property type="entry name" value="ADENYLATE CYCLASE-ASSOCIATED CAP C-TERMINAL DOMAIN-CONTAINING PROTEIN"/>
    <property type="match status" value="1"/>
</dbReference>
<dbReference type="AlphaFoldDB" id="A0A3D8H3P5"/>
<keyword evidence="5" id="KW-1185">Reference proteome</keyword>
<dbReference type="InterPro" id="IPR048469">
    <property type="entry name" value="YchJ-like_M"/>
</dbReference>
<protein>
    <recommendedName>
        <fullName evidence="2">UPF0225 protein DXI23_08010</fullName>
    </recommendedName>
</protein>
<accession>A0A3D8H3P5</accession>
<dbReference type="InterPro" id="IPR032710">
    <property type="entry name" value="NTF2-like_dom_sf"/>
</dbReference>
<name>A0A3D8H3P5_9GAMM</name>
<evidence type="ECO:0000259" key="3">
    <source>
        <dbReference type="Pfam" id="PF17775"/>
    </source>
</evidence>
<gene>
    <name evidence="4" type="ORF">DXI23_08010</name>
</gene>
<proteinExistence type="inferred from homology"/>
<organism evidence="4 5">
    <name type="scientific">Marinobacter flavimaris</name>
    <dbReference type="NCBI Taxonomy" id="262076"/>
    <lineage>
        <taxon>Bacteria</taxon>
        <taxon>Pseudomonadati</taxon>
        <taxon>Pseudomonadota</taxon>
        <taxon>Gammaproteobacteria</taxon>
        <taxon>Pseudomonadales</taxon>
        <taxon>Marinobacteraceae</taxon>
        <taxon>Marinobacter</taxon>
    </lineage>
</organism>
<sequence length="152" mass="17117">MILQTENRNCPCGSGKSYSECCQPLHHGEAASTPEALMRSRYAAFVLKLPDYLRATWHESSRPETLSLEDSPDWTSLQILETNQSGDRGTVLFRAVCRLGKGWGFLEENSDFVREQGRWYYLRGDTSEGQLKPGRNEPCPCGSGRKHKACCL</sequence>
<dbReference type="SUPFAM" id="SSF103642">
    <property type="entry name" value="Sec-C motif"/>
    <property type="match status" value="2"/>
</dbReference>
<comment type="caution">
    <text evidence="4">The sequence shown here is derived from an EMBL/GenBank/DDBJ whole genome shotgun (WGS) entry which is preliminary data.</text>
</comment>
<evidence type="ECO:0000256" key="1">
    <source>
        <dbReference type="ARBA" id="ARBA00010839"/>
    </source>
</evidence>
<dbReference type="Gene3D" id="3.10.450.50">
    <property type="match status" value="1"/>
</dbReference>